<accession>A0A225VZA4</accession>
<dbReference type="EMBL" id="NBNE01002334">
    <property type="protein sequence ID" value="OWZ10776.1"/>
    <property type="molecule type" value="Genomic_DNA"/>
</dbReference>
<evidence type="ECO:0000256" key="1">
    <source>
        <dbReference type="SAM" id="MobiDB-lite"/>
    </source>
</evidence>
<dbReference type="Proteomes" id="UP000198211">
    <property type="component" value="Unassembled WGS sequence"/>
</dbReference>
<feature type="region of interest" description="Disordered" evidence="1">
    <location>
        <begin position="1"/>
        <end position="27"/>
    </location>
</feature>
<organism evidence="2 3">
    <name type="scientific">Phytophthora megakarya</name>
    <dbReference type="NCBI Taxonomy" id="4795"/>
    <lineage>
        <taxon>Eukaryota</taxon>
        <taxon>Sar</taxon>
        <taxon>Stramenopiles</taxon>
        <taxon>Oomycota</taxon>
        <taxon>Peronosporomycetes</taxon>
        <taxon>Peronosporales</taxon>
        <taxon>Peronosporaceae</taxon>
        <taxon>Phytophthora</taxon>
    </lineage>
</organism>
<feature type="compositionally biased region" description="Polar residues" evidence="1">
    <location>
        <begin position="1"/>
        <end position="19"/>
    </location>
</feature>
<name>A0A225VZA4_9STRA</name>
<reference evidence="3" key="1">
    <citation type="submission" date="2017-03" db="EMBL/GenBank/DDBJ databases">
        <title>Phytopthora megakarya and P. palmivora, two closely related causual agents of cacao black pod achieved similar genome size and gene model numbers by different mechanisms.</title>
        <authorList>
            <person name="Ali S."/>
            <person name="Shao J."/>
            <person name="Larry D.J."/>
            <person name="Kronmiller B."/>
            <person name="Shen D."/>
            <person name="Strem M.D."/>
            <person name="Melnick R.L."/>
            <person name="Guiltinan M.J."/>
            <person name="Tyler B.M."/>
            <person name="Meinhardt L.W."/>
            <person name="Bailey B.A."/>
        </authorList>
    </citation>
    <scope>NUCLEOTIDE SEQUENCE [LARGE SCALE GENOMIC DNA]</scope>
    <source>
        <strain evidence="3">zdho120</strain>
    </source>
</reference>
<dbReference type="AlphaFoldDB" id="A0A225VZA4"/>
<sequence length="102" mass="11569">MTQLPSVPSLASTHSSTEGATEVLPADEPSTRFSLQYDFATITNAFIVFREGQKQRVEQPADHAIFITVLQDQLLQVTTDDLVDEVYTTCRVMYMLYMLYNN</sequence>
<proteinExistence type="predicted"/>
<evidence type="ECO:0000313" key="3">
    <source>
        <dbReference type="Proteomes" id="UP000198211"/>
    </source>
</evidence>
<evidence type="ECO:0000313" key="2">
    <source>
        <dbReference type="EMBL" id="OWZ10776.1"/>
    </source>
</evidence>
<comment type="caution">
    <text evidence="2">The sequence shown here is derived from an EMBL/GenBank/DDBJ whole genome shotgun (WGS) entry which is preliminary data.</text>
</comment>
<protein>
    <submittedName>
        <fullName evidence="2">Uncharacterized protein</fullName>
    </submittedName>
</protein>
<keyword evidence="3" id="KW-1185">Reference proteome</keyword>
<gene>
    <name evidence="2" type="ORF">PHMEG_00016312</name>
</gene>